<proteinExistence type="predicted"/>
<keyword evidence="1" id="KW-0472">Membrane</keyword>
<keyword evidence="1" id="KW-1133">Transmembrane helix</keyword>
<sequence length="50" mass="5504">MSQILTLSCADNLQPWVVLLIVLTCFRGCLASTHTVTLSLLYVKGYSLCN</sequence>
<organism evidence="2">
    <name type="scientific">Anguilla anguilla</name>
    <name type="common">European freshwater eel</name>
    <name type="synonym">Muraena anguilla</name>
    <dbReference type="NCBI Taxonomy" id="7936"/>
    <lineage>
        <taxon>Eukaryota</taxon>
        <taxon>Metazoa</taxon>
        <taxon>Chordata</taxon>
        <taxon>Craniata</taxon>
        <taxon>Vertebrata</taxon>
        <taxon>Euteleostomi</taxon>
        <taxon>Actinopterygii</taxon>
        <taxon>Neopterygii</taxon>
        <taxon>Teleostei</taxon>
        <taxon>Anguilliformes</taxon>
        <taxon>Anguillidae</taxon>
        <taxon>Anguilla</taxon>
    </lineage>
</organism>
<reference evidence="2" key="1">
    <citation type="submission" date="2014-11" db="EMBL/GenBank/DDBJ databases">
        <authorList>
            <person name="Amaro Gonzalez C."/>
        </authorList>
    </citation>
    <scope>NUCLEOTIDE SEQUENCE</scope>
</reference>
<feature type="transmembrane region" description="Helical" evidence="1">
    <location>
        <begin position="16"/>
        <end position="43"/>
    </location>
</feature>
<evidence type="ECO:0000313" key="2">
    <source>
        <dbReference type="EMBL" id="JAH86917.1"/>
    </source>
</evidence>
<name>A0A0E9W998_ANGAN</name>
<accession>A0A0E9W998</accession>
<keyword evidence="1" id="KW-0812">Transmembrane</keyword>
<protein>
    <submittedName>
        <fullName evidence="2">Uncharacterized protein</fullName>
    </submittedName>
</protein>
<dbReference type="AlphaFoldDB" id="A0A0E9W998"/>
<evidence type="ECO:0000256" key="1">
    <source>
        <dbReference type="SAM" id="Phobius"/>
    </source>
</evidence>
<reference evidence="2" key="2">
    <citation type="journal article" date="2015" name="Fish Shellfish Immunol.">
        <title>Early steps in the European eel (Anguilla anguilla)-Vibrio vulnificus interaction in the gills: Role of the RtxA13 toxin.</title>
        <authorList>
            <person name="Callol A."/>
            <person name="Pajuelo D."/>
            <person name="Ebbesson L."/>
            <person name="Teles M."/>
            <person name="MacKenzie S."/>
            <person name="Amaro C."/>
        </authorList>
    </citation>
    <scope>NUCLEOTIDE SEQUENCE</scope>
</reference>
<dbReference type="EMBL" id="GBXM01021660">
    <property type="protein sequence ID" value="JAH86917.1"/>
    <property type="molecule type" value="Transcribed_RNA"/>
</dbReference>